<evidence type="ECO:0000313" key="10">
    <source>
        <dbReference type="Proteomes" id="UP001314181"/>
    </source>
</evidence>
<protein>
    <recommendedName>
        <fullName evidence="2">histidine kinase</fullName>
        <ecNumber evidence="2">2.7.13.3</ecNumber>
    </recommendedName>
</protein>
<evidence type="ECO:0000256" key="6">
    <source>
        <dbReference type="ARBA" id="ARBA00022840"/>
    </source>
</evidence>
<dbReference type="Pfam" id="PF12860">
    <property type="entry name" value="PAS_7"/>
    <property type="match status" value="1"/>
</dbReference>
<gene>
    <name evidence="9" type="ORF">CAXC1_70027</name>
</gene>
<dbReference type="InterPro" id="IPR036097">
    <property type="entry name" value="HisK_dim/P_sf"/>
</dbReference>
<evidence type="ECO:0000256" key="1">
    <source>
        <dbReference type="ARBA" id="ARBA00000085"/>
    </source>
</evidence>
<accession>A0ABM9N968</accession>
<feature type="domain" description="Histidine kinase" evidence="8">
    <location>
        <begin position="542"/>
        <end position="757"/>
    </location>
</feature>
<evidence type="ECO:0000313" key="9">
    <source>
        <dbReference type="EMBL" id="CAK8163503.1"/>
    </source>
</evidence>
<comment type="caution">
    <text evidence="9">The sequence shown here is derived from an EMBL/GenBank/DDBJ whole genome shotgun (WGS) entry which is preliminary data.</text>
</comment>
<comment type="catalytic activity">
    <reaction evidence="1">
        <text>ATP + protein L-histidine = ADP + protein N-phospho-L-histidine.</text>
        <dbReference type="EC" id="2.7.13.3"/>
    </reaction>
</comment>
<keyword evidence="10" id="KW-1185">Reference proteome</keyword>
<dbReference type="CDD" id="cd00082">
    <property type="entry name" value="HisKA"/>
    <property type="match status" value="1"/>
</dbReference>
<name>A0ABM9N968_9RICK</name>
<proteinExistence type="predicted"/>
<dbReference type="SUPFAM" id="SSF47384">
    <property type="entry name" value="Homodimeric domain of signal transducing histidine kinase"/>
    <property type="match status" value="1"/>
</dbReference>
<dbReference type="SMART" id="SM00388">
    <property type="entry name" value="HisKA"/>
    <property type="match status" value="1"/>
</dbReference>
<keyword evidence="5 9" id="KW-0418">Kinase</keyword>
<evidence type="ECO:0000256" key="5">
    <source>
        <dbReference type="ARBA" id="ARBA00022777"/>
    </source>
</evidence>
<keyword evidence="4" id="KW-0547">Nucleotide-binding</keyword>
<keyword evidence="3 9" id="KW-0808">Transferase</keyword>
<sequence length="762" mass="87368">MLMINSMIIWLMSTTWLVAILLVLKKIFSNHYISTINAIPVPVYYISNSLLKGFANHNLRNLLNISKNTSKPEEFLTKHIKEETAIFPLIKMTINSNTTNNTSISLKNKSKKFLCTIAPTTRKNKNLGVIIIFNNTMNILSDLEKKEQEVRKIQNTITDYQQVFNQLPYLVWIRNKNMNIDYFNNEYYKFIEDRHIGNHSDIAELSNECIILAQQTITTKNNVEYTISLTNKNTLHTISLVEIPLLHNGGTMGIGHDITYSKQLEKDNLIISDAYKKFLSSLSNAIGIYNSSRHLTFYNDSFAHIFNFDQAWLNTKPSYEEILEKMRENRKLPEQANFLKFKEEQINLFNNLIDVHNEFHYLPDNTALRVVIIPGAKGDLLFSYEDITDKLTMEQSYNTAVAVSKTTINNLHEAIAVYGDNGRLNLFNPALRKMWDIDSGYLKTMPHISEVLESTKGSYRPENWEKFRENEILAITNKIAGKKNFKLKNGKYINRNISLLPNGAVLVTYYEVTATKLLEKSLREKNNMLTELASLKSNLFSSISYELRSPLTSIIGFAEMLLNFYKEELKPDNLHYISNIYQSAQELSQIINNMLDFSFIENGVVDLQKQNIEITSIIQSLKQELKNNMRSVTHTNIDCSEIKNIIVQVDSKLIVKGFVHLAKYASQLLGKVNIINFTKHLQQNNKDKNNVTICITLCNDLNAKTSSGCAKPRENDDVTNVNLTITKRFIEWHGGSLKILSSSQQSISFACVIPMHDEKIKA</sequence>
<dbReference type="PANTHER" id="PTHR42878">
    <property type="entry name" value="TWO-COMPONENT HISTIDINE KINASE"/>
    <property type="match status" value="1"/>
</dbReference>
<dbReference type="InterPro" id="IPR005467">
    <property type="entry name" value="His_kinase_dom"/>
</dbReference>
<evidence type="ECO:0000256" key="7">
    <source>
        <dbReference type="ARBA" id="ARBA00023012"/>
    </source>
</evidence>
<reference evidence="9 10" key="1">
    <citation type="submission" date="2024-01" db="EMBL/GenBank/DDBJ databases">
        <authorList>
            <person name="Kunselman E."/>
        </authorList>
    </citation>
    <scope>NUCLEOTIDE SEQUENCE [LARGE SCALE GENOMIC DNA]</scope>
    <source>
        <strain evidence="9">2 abalone samples</strain>
    </source>
</reference>
<dbReference type="PANTHER" id="PTHR42878:SF7">
    <property type="entry name" value="SENSOR HISTIDINE KINASE GLRK"/>
    <property type="match status" value="1"/>
</dbReference>
<dbReference type="InterPro" id="IPR050351">
    <property type="entry name" value="BphY/WalK/GraS-like"/>
</dbReference>
<dbReference type="PROSITE" id="PS50109">
    <property type="entry name" value="HIS_KIN"/>
    <property type="match status" value="1"/>
</dbReference>
<dbReference type="Pfam" id="PF00512">
    <property type="entry name" value="HisKA"/>
    <property type="match status" value="1"/>
</dbReference>
<dbReference type="EC" id="2.7.13.3" evidence="2"/>
<dbReference type="InterPro" id="IPR003661">
    <property type="entry name" value="HisK_dim/P_dom"/>
</dbReference>
<dbReference type="InterPro" id="IPR035965">
    <property type="entry name" value="PAS-like_dom_sf"/>
</dbReference>
<evidence type="ECO:0000256" key="3">
    <source>
        <dbReference type="ARBA" id="ARBA00022679"/>
    </source>
</evidence>
<keyword evidence="7" id="KW-0902">Two-component regulatory system</keyword>
<dbReference type="Proteomes" id="UP001314181">
    <property type="component" value="Unassembled WGS sequence"/>
</dbReference>
<dbReference type="SUPFAM" id="SSF55785">
    <property type="entry name" value="PYP-like sensor domain (PAS domain)"/>
    <property type="match status" value="1"/>
</dbReference>
<evidence type="ECO:0000256" key="2">
    <source>
        <dbReference type="ARBA" id="ARBA00012438"/>
    </source>
</evidence>
<dbReference type="GO" id="GO:0004673">
    <property type="term" value="F:protein histidine kinase activity"/>
    <property type="evidence" value="ECO:0007669"/>
    <property type="project" value="UniProtKB-EC"/>
</dbReference>
<dbReference type="Gene3D" id="1.10.287.130">
    <property type="match status" value="1"/>
</dbReference>
<organism evidence="9 10">
    <name type="scientific">Candidatus Xenohaliotis californiensis</name>
    <dbReference type="NCBI Taxonomy" id="84677"/>
    <lineage>
        <taxon>Bacteria</taxon>
        <taxon>Pseudomonadati</taxon>
        <taxon>Pseudomonadota</taxon>
        <taxon>Alphaproteobacteria</taxon>
        <taxon>Rickettsiales</taxon>
        <taxon>Anaplasmataceae</taxon>
        <taxon>Candidatus Xenohaliotis</taxon>
    </lineage>
</organism>
<keyword evidence="6" id="KW-0067">ATP-binding</keyword>
<evidence type="ECO:0000259" key="8">
    <source>
        <dbReference type="PROSITE" id="PS50109"/>
    </source>
</evidence>
<dbReference type="EMBL" id="CAWVOK010000033">
    <property type="protein sequence ID" value="CAK8163503.1"/>
    <property type="molecule type" value="Genomic_DNA"/>
</dbReference>
<evidence type="ECO:0000256" key="4">
    <source>
        <dbReference type="ARBA" id="ARBA00022741"/>
    </source>
</evidence>